<dbReference type="EMBL" id="JAUIZM010000007">
    <property type="protein sequence ID" value="KAK1373421.1"/>
    <property type="molecule type" value="Genomic_DNA"/>
</dbReference>
<comment type="caution">
    <text evidence="2">The sequence shown here is derived from an EMBL/GenBank/DDBJ whole genome shotgun (WGS) entry which is preliminary data.</text>
</comment>
<accession>A0AAD8HV74</accession>
<proteinExistence type="predicted"/>
<dbReference type="PANTHER" id="PTHR10492:SF57">
    <property type="entry name" value="ATP-DEPENDENT DNA HELICASE"/>
    <property type="match status" value="1"/>
</dbReference>
<sequence>MMELLPGCETSNCPDIISRVFRLKLDQLSTDIKKKSFFGVCVGIMYVVEFQKRGLPHNPKSPYMKGFKCIRHFPKKYCPRTVFDESGFPLDACKEYGLLEDDNEWHEVLDQCAVGGLPPQIRQLFVHIIVNCKVTDLSQLWNCHWKHMIDDILQKRRNITQIKKLILNDKQLEFYALAEIDDLLRSIGKSLKNYPQLPQPPQSYLNHGWVLDIGDGKVYPPPEDIVRCVDDDIVIPPQFCDLENENSVDNMIAATYPDFENHCKDAKYLSERAILTPTNQTVIHLNSQIVEKLRDITQNVVYREVFYVLPSV</sequence>
<reference evidence="2" key="1">
    <citation type="submission" date="2023-02" db="EMBL/GenBank/DDBJ databases">
        <title>Genome of toxic invasive species Heracleum sosnowskyi carries increased number of genes despite the absence of recent whole-genome duplications.</title>
        <authorList>
            <person name="Schelkunov M."/>
            <person name="Shtratnikova V."/>
            <person name="Makarenko M."/>
            <person name="Klepikova A."/>
            <person name="Omelchenko D."/>
            <person name="Novikova G."/>
            <person name="Obukhova E."/>
            <person name="Bogdanov V."/>
            <person name="Penin A."/>
            <person name="Logacheva M."/>
        </authorList>
    </citation>
    <scope>NUCLEOTIDE SEQUENCE</scope>
    <source>
        <strain evidence="2">Hsosn_3</strain>
        <tissue evidence="2">Leaf</tissue>
    </source>
</reference>
<evidence type="ECO:0000259" key="1">
    <source>
        <dbReference type="Pfam" id="PF14214"/>
    </source>
</evidence>
<evidence type="ECO:0000313" key="3">
    <source>
        <dbReference type="Proteomes" id="UP001237642"/>
    </source>
</evidence>
<feature type="domain" description="Helitron helicase-like" evidence="1">
    <location>
        <begin position="6"/>
        <end position="57"/>
    </location>
</feature>
<evidence type="ECO:0000313" key="2">
    <source>
        <dbReference type="EMBL" id="KAK1373421.1"/>
    </source>
</evidence>
<organism evidence="2 3">
    <name type="scientific">Heracleum sosnowskyi</name>
    <dbReference type="NCBI Taxonomy" id="360622"/>
    <lineage>
        <taxon>Eukaryota</taxon>
        <taxon>Viridiplantae</taxon>
        <taxon>Streptophyta</taxon>
        <taxon>Embryophyta</taxon>
        <taxon>Tracheophyta</taxon>
        <taxon>Spermatophyta</taxon>
        <taxon>Magnoliopsida</taxon>
        <taxon>eudicotyledons</taxon>
        <taxon>Gunneridae</taxon>
        <taxon>Pentapetalae</taxon>
        <taxon>asterids</taxon>
        <taxon>campanulids</taxon>
        <taxon>Apiales</taxon>
        <taxon>Apiaceae</taxon>
        <taxon>Apioideae</taxon>
        <taxon>apioid superclade</taxon>
        <taxon>Tordylieae</taxon>
        <taxon>Tordyliinae</taxon>
        <taxon>Heracleum</taxon>
    </lineage>
</organism>
<name>A0AAD8HV74_9APIA</name>
<dbReference type="InterPro" id="IPR025476">
    <property type="entry name" value="Helitron_helicase-like"/>
</dbReference>
<protein>
    <recommendedName>
        <fullName evidence="1">Helitron helicase-like domain-containing protein</fullName>
    </recommendedName>
</protein>
<reference evidence="2" key="2">
    <citation type="submission" date="2023-05" db="EMBL/GenBank/DDBJ databases">
        <authorList>
            <person name="Schelkunov M.I."/>
        </authorList>
    </citation>
    <scope>NUCLEOTIDE SEQUENCE</scope>
    <source>
        <strain evidence="2">Hsosn_3</strain>
        <tissue evidence="2">Leaf</tissue>
    </source>
</reference>
<gene>
    <name evidence="2" type="ORF">POM88_029614</name>
</gene>
<keyword evidence="3" id="KW-1185">Reference proteome</keyword>
<dbReference type="Proteomes" id="UP001237642">
    <property type="component" value="Unassembled WGS sequence"/>
</dbReference>
<dbReference type="AlphaFoldDB" id="A0AAD8HV74"/>
<dbReference type="PANTHER" id="PTHR10492">
    <property type="match status" value="1"/>
</dbReference>
<dbReference type="Pfam" id="PF14214">
    <property type="entry name" value="Helitron_like_N"/>
    <property type="match status" value="1"/>
</dbReference>